<dbReference type="EMBL" id="FOBS01000001">
    <property type="protein sequence ID" value="SEL93039.1"/>
    <property type="molecule type" value="Genomic_DNA"/>
</dbReference>
<proteinExistence type="predicted"/>
<evidence type="ECO:0000313" key="1">
    <source>
        <dbReference type="EMBL" id="SEL93039.1"/>
    </source>
</evidence>
<dbReference type="AlphaFoldDB" id="A0A1H7U884"/>
<reference evidence="1 2" key="1">
    <citation type="submission" date="2016-10" db="EMBL/GenBank/DDBJ databases">
        <authorList>
            <person name="de Groot N.N."/>
        </authorList>
    </citation>
    <scope>NUCLEOTIDE SEQUENCE [LARGE SCALE GENOMIC DNA]</scope>
    <source>
        <strain evidence="1 2">DSM 8423</strain>
    </source>
</reference>
<accession>A0A1H7U884</accession>
<evidence type="ECO:0000313" key="2">
    <source>
        <dbReference type="Proteomes" id="UP000198744"/>
    </source>
</evidence>
<dbReference type="Proteomes" id="UP000198744">
    <property type="component" value="Unassembled WGS sequence"/>
</dbReference>
<gene>
    <name evidence="1" type="ORF">SAMN04489760_10125</name>
</gene>
<protein>
    <submittedName>
        <fullName evidence="1">Uncharacterized protein</fullName>
    </submittedName>
</protein>
<sequence length="109" mass="13112">MDEEWRDKAFVKNRWNLQEEDLVGIVFKRILIPCWKRPDGVYVPLSYEIPSPEEGCAYHRWMNAWYPCNENNTRDITEADIRKELDSHYIWFRQCDLEEAEEAGKFAPV</sequence>
<name>A0A1H7U884_9BACT</name>
<dbReference type="RefSeq" id="WP_093881748.1">
    <property type="nucleotide sequence ID" value="NZ_FOBS01000001.1"/>
</dbReference>
<keyword evidence="2" id="KW-1185">Reference proteome</keyword>
<organism evidence="1 2">
    <name type="scientific">Syntrophus gentianae</name>
    <dbReference type="NCBI Taxonomy" id="43775"/>
    <lineage>
        <taxon>Bacteria</taxon>
        <taxon>Pseudomonadati</taxon>
        <taxon>Thermodesulfobacteriota</taxon>
        <taxon>Syntrophia</taxon>
        <taxon>Syntrophales</taxon>
        <taxon>Syntrophaceae</taxon>
        <taxon>Syntrophus</taxon>
    </lineage>
</organism>